<keyword evidence="2" id="KW-1003">Cell membrane</keyword>
<protein>
    <submittedName>
        <fullName evidence="8">Cellulose synthase subunit</fullName>
    </submittedName>
</protein>
<dbReference type="Pfam" id="PF03170">
    <property type="entry name" value="BcsB"/>
    <property type="match status" value="1"/>
</dbReference>
<comment type="caution">
    <text evidence="8">The sequence shown here is derived from an EMBL/GenBank/DDBJ whole genome shotgun (WGS) entry which is preliminary data.</text>
</comment>
<gene>
    <name evidence="8" type="ORF">DFR64_2599</name>
</gene>
<proteinExistence type="predicted"/>
<keyword evidence="4 6" id="KW-1133">Transmembrane helix</keyword>
<keyword evidence="3 6" id="KW-0812">Transmembrane</keyword>
<evidence type="ECO:0000256" key="6">
    <source>
        <dbReference type="SAM" id="Phobius"/>
    </source>
</evidence>
<dbReference type="Proteomes" id="UP000256388">
    <property type="component" value="Unassembled WGS sequence"/>
</dbReference>
<evidence type="ECO:0000256" key="5">
    <source>
        <dbReference type="ARBA" id="ARBA00023136"/>
    </source>
</evidence>
<sequence length="721" mass="76303">MTTKKQSSKGKIVLTALLISASLLIQTYAFALAAPTVQTTQRTFTLEDFGLAGDDTYQGILVSRDYGINLPAGWVYGSPAVLTLKFSHSPTLNEKSTLAVDWNDVRLGSQALTAENASDGSLELQIPADYLVAGYNTLHVEFYMGISDEFCNDVDNPAVWAVVQRATSLKLEPTTATPKADLSVFPLPFIDASPVVTNHVTLLVPAQPGSGDLNALAAVSAKLGKLSGGWRPLEVNTMTIEAALKSKPQGNLIVIADYDRLNQILPGSTMQPGKSGGGVLFEQVSPFDSSALLLAVTGMEQADVEKAGQALTSTALIPRLSGDTAYILDVPESRSEARANSVSYSLSDLGYTDTAVYGSREQKTSFAIPLSALWQNNSAAVLDLHFIHSALLQGDRFTLTVTVNGLPVGSVVINGGDSSDRTESFQLPLSFFTTGVNYLAIQSSIQLSDDFSNDQNYCTQDNYNRAWLTVVSDTQITFPTAPDQVTANIAGFPYTYMGAGDLSQLAFVLPDAPGAADAAAMSALAVRLGEVASGDQLMPTVLSAAQADQYSDSLPYRIYIGLPLKNGAILAVNDQLPQSFDPVSGEAQAVSGLPTIDTSKIDTGIIEAFVNEKHVPTLVVSGNTEKGMLSAAAQLADAGQSVLLVGDLALTTSDTQAVSIWAQDSAQESTRLSPAAQNEQSLTVWFQPNGVLYAALAILLITLVILVLHVAVTFGKNGKDR</sequence>
<organism evidence="8 9">
    <name type="scientific">Pelolinea submarina</name>
    <dbReference type="NCBI Taxonomy" id="913107"/>
    <lineage>
        <taxon>Bacteria</taxon>
        <taxon>Bacillati</taxon>
        <taxon>Chloroflexota</taxon>
        <taxon>Anaerolineae</taxon>
        <taxon>Anaerolineales</taxon>
        <taxon>Anaerolineaceae</taxon>
        <taxon>Pelolinea</taxon>
    </lineage>
</organism>
<feature type="signal peptide" evidence="7">
    <location>
        <begin position="1"/>
        <end position="33"/>
    </location>
</feature>
<keyword evidence="5 6" id="KW-0472">Membrane</keyword>
<dbReference type="InterPro" id="IPR018513">
    <property type="entry name" value="Cell_synthase_bac"/>
</dbReference>
<evidence type="ECO:0000256" key="3">
    <source>
        <dbReference type="ARBA" id="ARBA00022692"/>
    </source>
</evidence>
<feature type="transmembrane region" description="Helical" evidence="6">
    <location>
        <begin position="691"/>
        <end position="714"/>
    </location>
</feature>
<dbReference type="AlphaFoldDB" id="A0A347ZQC2"/>
<evidence type="ECO:0000256" key="1">
    <source>
        <dbReference type="ARBA" id="ARBA00004162"/>
    </source>
</evidence>
<dbReference type="Gene3D" id="2.60.120.260">
    <property type="entry name" value="Galactose-binding domain-like"/>
    <property type="match status" value="2"/>
</dbReference>
<evidence type="ECO:0000256" key="4">
    <source>
        <dbReference type="ARBA" id="ARBA00022989"/>
    </source>
</evidence>
<dbReference type="RefSeq" id="WP_116225867.1">
    <property type="nucleotide sequence ID" value="NZ_AP018437.1"/>
</dbReference>
<dbReference type="PANTHER" id="PTHR39083:SF1">
    <property type="entry name" value="CYCLIC DI-GMP-BINDING PROTEIN"/>
    <property type="match status" value="1"/>
</dbReference>
<name>A0A347ZQC2_9CHLR</name>
<dbReference type="PANTHER" id="PTHR39083">
    <property type="entry name" value="CYCLIC DI-GMP-BINDING PROTEIN"/>
    <property type="match status" value="1"/>
</dbReference>
<evidence type="ECO:0000313" key="9">
    <source>
        <dbReference type="Proteomes" id="UP000256388"/>
    </source>
</evidence>
<dbReference type="OrthoDB" id="9806702at2"/>
<evidence type="ECO:0000313" key="8">
    <source>
        <dbReference type="EMBL" id="REG06167.1"/>
    </source>
</evidence>
<comment type="subcellular location">
    <subcellularLocation>
        <location evidence="1">Cell membrane</location>
        <topology evidence="1">Single-pass membrane protein</topology>
    </subcellularLocation>
</comment>
<evidence type="ECO:0000256" key="7">
    <source>
        <dbReference type="SAM" id="SignalP"/>
    </source>
</evidence>
<keyword evidence="9" id="KW-1185">Reference proteome</keyword>
<dbReference type="GO" id="GO:0005886">
    <property type="term" value="C:plasma membrane"/>
    <property type="evidence" value="ECO:0007669"/>
    <property type="project" value="UniProtKB-SubCell"/>
</dbReference>
<dbReference type="GO" id="GO:0006011">
    <property type="term" value="P:UDP-alpha-D-glucose metabolic process"/>
    <property type="evidence" value="ECO:0007669"/>
    <property type="project" value="InterPro"/>
</dbReference>
<accession>A0A347ZQC2</accession>
<dbReference type="EMBL" id="QUMS01000004">
    <property type="protein sequence ID" value="REG06167.1"/>
    <property type="molecule type" value="Genomic_DNA"/>
</dbReference>
<feature type="chain" id="PRO_5030063592" evidence="7">
    <location>
        <begin position="34"/>
        <end position="721"/>
    </location>
</feature>
<reference evidence="8 9" key="1">
    <citation type="submission" date="2018-08" db="EMBL/GenBank/DDBJ databases">
        <title>Genomic Encyclopedia of Type Strains, Phase IV (KMG-IV): sequencing the most valuable type-strain genomes for metagenomic binning, comparative biology and taxonomic classification.</title>
        <authorList>
            <person name="Goeker M."/>
        </authorList>
    </citation>
    <scope>NUCLEOTIDE SEQUENCE [LARGE SCALE GENOMIC DNA]</scope>
    <source>
        <strain evidence="8 9">DSM 23923</strain>
    </source>
</reference>
<evidence type="ECO:0000256" key="2">
    <source>
        <dbReference type="ARBA" id="ARBA00022475"/>
    </source>
</evidence>
<keyword evidence="7" id="KW-0732">Signal</keyword>